<dbReference type="PANTHER" id="PTHR33910">
    <property type="entry name" value="PROTEIN TRANSLOCASE SUBUNIT SECE"/>
    <property type="match status" value="1"/>
</dbReference>
<dbReference type="PRINTS" id="PR01650">
    <property type="entry name" value="SECETRNLCASE"/>
</dbReference>
<comment type="subcellular location">
    <subcellularLocation>
        <location evidence="1">Membrane</location>
    </subcellularLocation>
</comment>
<dbReference type="Proteomes" id="UP001433638">
    <property type="component" value="Unassembled WGS sequence"/>
</dbReference>
<evidence type="ECO:0000256" key="5">
    <source>
        <dbReference type="ARBA" id="ARBA00022927"/>
    </source>
</evidence>
<reference evidence="10" key="1">
    <citation type="submission" date="2024-06" db="EMBL/GenBank/DDBJ databases">
        <title>Genome sequence of Vogesella sp. MAHUQ-64.</title>
        <authorList>
            <person name="Huq M.A."/>
        </authorList>
    </citation>
    <scope>NUCLEOTIDE SEQUENCE</scope>
    <source>
        <strain evidence="10">MAHUQ-64</strain>
    </source>
</reference>
<feature type="transmembrane region" description="Helical" evidence="9">
    <location>
        <begin position="32"/>
        <end position="50"/>
    </location>
</feature>
<protein>
    <recommendedName>
        <fullName evidence="9">Protein translocase subunit SecE</fullName>
    </recommendedName>
</protein>
<keyword evidence="2 9" id="KW-0813">Transport</keyword>
<keyword evidence="11" id="KW-1185">Reference proteome</keyword>
<name>A0ABV1M629_9NEIS</name>
<dbReference type="Pfam" id="PF00584">
    <property type="entry name" value="SecE"/>
    <property type="match status" value="1"/>
</dbReference>
<evidence type="ECO:0000256" key="4">
    <source>
        <dbReference type="ARBA" id="ARBA00022692"/>
    </source>
</evidence>
<comment type="caution">
    <text evidence="9">Lacks conserved residue(s) required for the propagation of feature annotation.</text>
</comment>
<dbReference type="RefSeq" id="WP_349587284.1">
    <property type="nucleotide sequence ID" value="NZ_JBEFLD010000005.1"/>
</dbReference>
<comment type="similarity">
    <text evidence="9">Belongs to the SecE/SEC61-gamma family.</text>
</comment>
<dbReference type="PANTHER" id="PTHR33910:SF1">
    <property type="entry name" value="PROTEIN TRANSLOCASE SUBUNIT SECE"/>
    <property type="match status" value="1"/>
</dbReference>
<comment type="caution">
    <text evidence="10">The sequence shown here is derived from an EMBL/GenBank/DDBJ whole genome shotgun (WGS) entry which is preliminary data.</text>
</comment>
<keyword evidence="8 9" id="KW-0472">Membrane</keyword>
<dbReference type="EMBL" id="JBEFLD010000005">
    <property type="protein sequence ID" value="MEQ6291035.1"/>
    <property type="molecule type" value="Genomic_DNA"/>
</dbReference>
<evidence type="ECO:0000256" key="8">
    <source>
        <dbReference type="ARBA" id="ARBA00023136"/>
    </source>
</evidence>
<evidence type="ECO:0000256" key="7">
    <source>
        <dbReference type="ARBA" id="ARBA00023010"/>
    </source>
</evidence>
<evidence type="ECO:0000256" key="3">
    <source>
        <dbReference type="ARBA" id="ARBA00022475"/>
    </source>
</evidence>
<dbReference type="NCBIfam" id="NF004371">
    <property type="entry name" value="PRK05740.1-1"/>
    <property type="match status" value="1"/>
</dbReference>
<feature type="transmembrane region" description="Helical" evidence="9">
    <location>
        <begin position="80"/>
        <end position="101"/>
    </location>
</feature>
<gene>
    <name evidence="9 10" type="primary">secE</name>
    <name evidence="10" type="ORF">ABNW52_10455</name>
</gene>
<feature type="transmembrane region" description="Helical" evidence="9">
    <location>
        <begin position="7"/>
        <end position="26"/>
    </location>
</feature>
<keyword evidence="6 9" id="KW-1133">Transmembrane helix</keyword>
<evidence type="ECO:0000256" key="1">
    <source>
        <dbReference type="ARBA" id="ARBA00004370"/>
    </source>
</evidence>
<accession>A0ABV1M629</accession>
<keyword evidence="7 9" id="KW-0811">Translocation</keyword>
<dbReference type="InterPro" id="IPR005807">
    <property type="entry name" value="SecE_bac"/>
</dbReference>
<proteinExistence type="inferred from homology"/>
<dbReference type="HAMAP" id="MF_00422">
    <property type="entry name" value="SecE"/>
    <property type="match status" value="1"/>
</dbReference>
<evidence type="ECO:0000256" key="9">
    <source>
        <dbReference type="HAMAP-Rule" id="MF_00422"/>
    </source>
</evidence>
<comment type="subunit">
    <text evidence="9">Component of the Sec protein translocase complex. Heterotrimer consisting of SecY, SecE and SecG subunits. The heterotrimers can form oligomers, although 1 heterotrimer is thought to be able to translocate proteins. Interacts with the ribosome. Interacts with SecDF, and other proteins may be involved. Interacts with SecA.</text>
</comment>
<dbReference type="InterPro" id="IPR001901">
    <property type="entry name" value="Translocase_SecE/Sec61-g"/>
</dbReference>
<evidence type="ECO:0000313" key="10">
    <source>
        <dbReference type="EMBL" id="MEQ6291035.1"/>
    </source>
</evidence>
<comment type="function">
    <text evidence="9">Essential subunit of the Sec protein translocation channel SecYEG. Clamps together the 2 halves of SecY. May contact the channel plug during translocation.</text>
</comment>
<dbReference type="InterPro" id="IPR038379">
    <property type="entry name" value="SecE_sf"/>
</dbReference>
<dbReference type="NCBIfam" id="TIGR00964">
    <property type="entry name" value="secE_bact"/>
    <property type="match status" value="1"/>
</dbReference>
<evidence type="ECO:0000256" key="6">
    <source>
        <dbReference type="ARBA" id="ARBA00022989"/>
    </source>
</evidence>
<keyword evidence="4 9" id="KW-0812">Transmembrane</keyword>
<keyword evidence="5 9" id="KW-0653">Protein transport</keyword>
<evidence type="ECO:0000313" key="11">
    <source>
        <dbReference type="Proteomes" id="UP001433638"/>
    </source>
</evidence>
<keyword evidence="3 9" id="KW-1003">Cell membrane</keyword>
<sequence>MESQDKIKLGLAALLVVAGVTGFYLLPADQTVLRVVLFIASLLAAAGVVWQSTMGRDFVVYAQESVAEARKVVWPARKEATQLTMLVFVFVFVLALFMWLVDSSLSWLFYDVLLRRG</sequence>
<evidence type="ECO:0000256" key="2">
    <source>
        <dbReference type="ARBA" id="ARBA00022448"/>
    </source>
</evidence>
<organism evidence="10 11">
    <name type="scientific">Vogesella oryzagri</name>
    <dbReference type="NCBI Taxonomy" id="3160864"/>
    <lineage>
        <taxon>Bacteria</taxon>
        <taxon>Pseudomonadati</taxon>
        <taxon>Pseudomonadota</taxon>
        <taxon>Betaproteobacteria</taxon>
        <taxon>Neisseriales</taxon>
        <taxon>Chromobacteriaceae</taxon>
        <taxon>Vogesella</taxon>
    </lineage>
</organism>
<dbReference type="Gene3D" id="1.20.5.1030">
    <property type="entry name" value="Preprotein translocase secy subunit"/>
    <property type="match status" value="1"/>
</dbReference>